<dbReference type="InterPro" id="IPR023347">
    <property type="entry name" value="Lysozyme_dom_sf"/>
</dbReference>
<dbReference type="GO" id="GO:0003796">
    <property type="term" value="F:lysozyme activity"/>
    <property type="evidence" value="ECO:0007669"/>
    <property type="project" value="UniProtKB-EC"/>
</dbReference>
<dbReference type="InterPro" id="IPR002196">
    <property type="entry name" value="Glyco_hydro_24"/>
</dbReference>
<dbReference type="GO" id="GO:0009253">
    <property type="term" value="P:peptidoglycan catabolic process"/>
    <property type="evidence" value="ECO:0007669"/>
    <property type="project" value="InterPro"/>
</dbReference>
<dbReference type="AlphaFoldDB" id="A0A3N9TGX7"/>
<dbReference type="GO" id="GO:0042742">
    <property type="term" value="P:defense response to bacterium"/>
    <property type="evidence" value="ECO:0007669"/>
    <property type="project" value="UniProtKB-KW"/>
</dbReference>
<keyword evidence="1 3" id="KW-0929">Antimicrobial</keyword>
<accession>A0A3N9TGX7</accession>
<evidence type="ECO:0000313" key="5">
    <source>
        <dbReference type="Proteomes" id="UP000281112"/>
    </source>
</evidence>
<evidence type="ECO:0000256" key="2">
    <source>
        <dbReference type="ARBA" id="ARBA00022638"/>
    </source>
</evidence>
<reference evidence="4 5" key="1">
    <citation type="submission" date="2018-11" db="EMBL/GenBank/DDBJ databases">
        <title>Vibrio LJC006 sp. nov., isolated from seawater during the bloom of the enteromorpha.</title>
        <authorList>
            <person name="Liang J."/>
        </authorList>
    </citation>
    <scope>NUCLEOTIDE SEQUENCE [LARGE SCALE GENOMIC DNA]</scope>
    <source>
        <strain evidence="4 5">LJC006</strain>
    </source>
</reference>
<dbReference type="GO" id="GO:0031640">
    <property type="term" value="P:killing of cells of another organism"/>
    <property type="evidence" value="ECO:0007669"/>
    <property type="project" value="UniProtKB-KW"/>
</dbReference>
<keyword evidence="5" id="KW-1185">Reference proteome</keyword>
<keyword evidence="3" id="KW-0378">Hydrolase</keyword>
<comment type="similarity">
    <text evidence="3">Belongs to the glycosyl hydrolase 24 family.</text>
</comment>
<keyword evidence="2 3" id="KW-0081">Bacteriolytic enzyme</keyword>
<dbReference type="PANTHER" id="PTHR38107:SF3">
    <property type="entry name" value="LYSOZYME RRRD-RELATED"/>
    <property type="match status" value="1"/>
</dbReference>
<dbReference type="PANTHER" id="PTHR38107">
    <property type="match status" value="1"/>
</dbReference>
<dbReference type="RefSeq" id="WP_124936903.1">
    <property type="nucleotide sequence ID" value="NZ_RJVQ01000003.1"/>
</dbReference>
<dbReference type="InterPro" id="IPR023346">
    <property type="entry name" value="Lysozyme-like_dom_sf"/>
</dbReference>
<sequence>MRPNKLMGAVLFGSVALTGAIEGLRNDTYQDMTGIPTACYGETEGISLDDSFSDEECAQMLAVSLSYHNEPFEELHYQLKPNIHIAVLDFTYNLGTNALRRSTLYYKLKNKQYICDEFNRWVYVGGKDCRVKKNNCYGIVKRRNIETQLCKNEISVKQALSIMNKSKTDREVIAHD</sequence>
<dbReference type="Pfam" id="PF00959">
    <property type="entry name" value="Phage_lysozyme"/>
    <property type="match status" value="1"/>
</dbReference>
<dbReference type="EC" id="3.2.1.17" evidence="3"/>
<dbReference type="OrthoDB" id="8141296at2"/>
<dbReference type="SUPFAM" id="SSF53955">
    <property type="entry name" value="Lysozyme-like"/>
    <property type="match status" value="1"/>
</dbReference>
<proteinExistence type="inferred from homology"/>
<dbReference type="Proteomes" id="UP000281112">
    <property type="component" value="Unassembled WGS sequence"/>
</dbReference>
<dbReference type="Gene3D" id="1.10.530.40">
    <property type="match status" value="1"/>
</dbReference>
<name>A0A3N9TGX7_9VIBR</name>
<dbReference type="GO" id="GO:0016998">
    <property type="term" value="P:cell wall macromolecule catabolic process"/>
    <property type="evidence" value="ECO:0007669"/>
    <property type="project" value="InterPro"/>
</dbReference>
<keyword evidence="3" id="KW-0326">Glycosidase</keyword>
<protein>
    <recommendedName>
        <fullName evidence="3">Lysozyme</fullName>
        <ecNumber evidence="3">3.2.1.17</ecNumber>
    </recommendedName>
</protein>
<dbReference type="EMBL" id="RJVQ01000003">
    <property type="protein sequence ID" value="RQW63439.1"/>
    <property type="molecule type" value="Genomic_DNA"/>
</dbReference>
<gene>
    <name evidence="4" type="ORF">EES38_09330</name>
</gene>
<comment type="caution">
    <text evidence="4">The sequence shown here is derived from an EMBL/GenBank/DDBJ whole genome shotgun (WGS) entry which is preliminary data.</text>
</comment>
<evidence type="ECO:0000256" key="1">
    <source>
        <dbReference type="ARBA" id="ARBA00022529"/>
    </source>
</evidence>
<evidence type="ECO:0000313" key="4">
    <source>
        <dbReference type="EMBL" id="RQW63439.1"/>
    </source>
</evidence>
<evidence type="ECO:0000256" key="3">
    <source>
        <dbReference type="RuleBase" id="RU003788"/>
    </source>
</evidence>
<comment type="catalytic activity">
    <reaction evidence="3">
        <text>Hydrolysis of (1-&gt;4)-beta-linkages between N-acetylmuramic acid and N-acetyl-D-glucosamine residues in a peptidoglycan and between N-acetyl-D-glucosamine residues in chitodextrins.</text>
        <dbReference type="EC" id="3.2.1.17"/>
    </reaction>
</comment>
<organism evidence="4 5">
    <name type="scientific">Vibrio viridaestus</name>
    <dbReference type="NCBI Taxonomy" id="2487322"/>
    <lineage>
        <taxon>Bacteria</taxon>
        <taxon>Pseudomonadati</taxon>
        <taxon>Pseudomonadota</taxon>
        <taxon>Gammaproteobacteria</taxon>
        <taxon>Vibrionales</taxon>
        <taxon>Vibrionaceae</taxon>
        <taxon>Vibrio</taxon>
    </lineage>
</organism>
<dbReference type="InterPro" id="IPR051018">
    <property type="entry name" value="Bacteriophage_GH24"/>
</dbReference>